<dbReference type="AlphaFoldDB" id="A0A6S7DHE1"/>
<evidence type="ECO:0000259" key="6">
    <source>
        <dbReference type="Pfam" id="PF01926"/>
    </source>
</evidence>
<dbReference type="GO" id="GO:0005525">
    <property type="term" value="F:GTP binding"/>
    <property type="evidence" value="ECO:0007669"/>
    <property type="project" value="InterPro"/>
</dbReference>
<keyword evidence="2" id="KW-0812">Transmembrane</keyword>
<dbReference type="Gene3D" id="3.40.50.300">
    <property type="entry name" value="P-loop containing nucleotide triphosphate hydrolases"/>
    <property type="match status" value="1"/>
</dbReference>
<dbReference type="Pfam" id="PF01926">
    <property type="entry name" value="MMR_HSR1"/>
    <property type="match status" value="1"/>
</dbReference>
<dbReference type="EMBL" id="CADILD010000001">
    <property type="protein sequence ID" value="CAB3850134.1"/>
    <property type="molecule type" value="Genomic_DNA"/>
</dbReference>
<keyword evidence="4" id="KW-0472">Membrane</keyword>
<evidence type="ECO:0000256" key="4">
    <source>
        <dbReference type="ARBA" id="ARBA00023136"/>
    </source>
</evidence>
<accession>A0A6S7DHE1</accession>
<dbReference type="InterPro" id="IPR006073">
    <property type="entry name" value="GTP-bd"/>
</dbReference>
<dbReference type="Proteomes" id="UP000494105">
    <property type="component" value="Unassembled WGS sequence"/>
</dbReference>
<comment type="subcellular location">
    <subcellularLocation>
        <location evidence="1">Membrane</location>
        <topology evidence="1">Multi-pass membrane protein</topology>
    </subcellularLocation>
</comment>
<dbReference type="InterPro" id="IPR027417">
    <property type="entry name" value="P-loop_NTPase"/>
</dbReference>
<dbReference type="InterPro" id="IPR021147">
    <property type="entry name" value="DUF697"/>
</dbReference>
<organism evidence="7 8">
    <name type="scientific">Achromobacter piechaudii</name>
    <dbReference type="NCBI Taxonomy" id="72556"/>
    <lineage>
        <taxon>Bacteria</taxon>
        <taxon>Pseudomonadati</taxon>
        <taxon>Pseudomonadota</taxon>
        <taxon>Betaproteobacteria</taxon>
        <taxon>Burkholderiales</taxon>
        <taxon>Alcaligenaceae</taxon>
        <taxon>Achromobacter</taxon>
    </lineage>
</organism>
<gene>
    <name evidence="7" type="primary">engB_2</name>
    <name evidence="7" type="ORF">LMG1861_01762</name>
</gene>
<feature type="coiled-coil region" evidence="5">
    <location>
        <begin position="118"/>
        <end position="169"/>
    </location>
</feature>
<dbReference type="SUPFAM" id="SSF52540">
    <property type="entry name" value="P-loop containing nucleoside triphosphate hydrolases"/>
    <property type="match status" value="1"/>
</dbReference>
<evidence type="ECO:0000256" key="1">
    <source>
        <dbReference type="ARBA" id="ARBA00004141"/>
    </source>
</evidence>
<evidence type="ECO:0000313" key="8">
    <source>
        <dbReference type="Proteomes" id="UP000494105"/>
    </source>
</evidence>
<keyword evidence="5" id="KW-0175">Coiled coil</keyword>
<feature type="domain" description="G" evidence="6">
    <location>
        <begin position="60"/>
        <end position="180"/>
    </location>
</feature>
<evidence type="ECO:0000256" key="2">
    <source>
        <dbReference type="ARBA" id="ARBA00022692"/>
    </source>
</evidence>
<name>A0A6S7DHE1_9BURK</name>
<reference evidence="7 8" key="1">
    <citation type="submission" date="2020-04" db="EMBL/GenBank/DDBJ databases">
        <authorList>
            <person name="De Canck E."/>
        </authorList>
    </citation>
    <scope>NUCLEOTIDE SEQUENCE [LARGE SCALE GENOMIC DNA]</scope>
    <source>
        <strain evidence="7 8">LMG 1861</strain>
    </source>
</reference>
<sequence length="398" mass="42160">MSDSSDIVAQLRQIPLISLFNLFRSHCQSMSPLRPDSPALQDAIADAISTATRGAGRVNILIAGKTGVGKSTLINAVFRGELAKTGAGKPVTQTTQEYTKPGHPLTIIDTRGLEVSDYARSRQQLADLIQERSASEDQDKHVHVAWLCIQDSSHRVEDAEIELSEMLANAGIPVVVVLTKARKNSAFVAEAQKLLPRAKQVVAVRALPEWIEELDAELPPMGLDTLIEVTAEHIPEGQQRAYANALSTRNKKALEVKKKRAEIEVNVAAGLAASAAAAPIPFSDAFALVPIQVGMIAKIGITFGMELDTTAITTLVTSTLGASAATLIGRSVVSGMLKFIPGAGSAVGGTIAATTAGAITKLLGNAYVAVLYDFCLKNPGKDIDIGMIAQALRQRVKL</sequence>
<dbReference type="Pfam" id="PF05128">
    <property type="entry name" value="DUF697"/>
    <property type="match status" value="1"/>
</dbReference>
<evidence type="ECO:0000256" key="3">
    <source>
        <dbReference type="ARBA" id="ARBA00022989"/>
    </source>
</evidence>
<evidence type="ECO:0000256" key="5">
    <source>
        <dbReference type="SAM" id="Coils"/>
    </source>
</evidence>
<protein>
    <submittedName>
        <fullName evidence="7">GTP-binding protein EngB</fullName>
    </submittedName>
</protein>
<proteinExistence type="predicted"/>
<keyword evidence="3" id="KW-1133">Transmembrane helix</keyword>
<dbReference type="CDD" id="cd00882">
    <property type="entry name" value="Ras_like_GTPase"/>
    <property type="match status" value="1"/>
</dbReference>
<evidence type="ECO:0000313" key="7">
    <source>
        <dbReference type="EMBL" id="CAB3850134.1"/>
    </source>
</evidence>
<dbReference type="GO" id="GO:0016020">
    <property type="term" value="C:membrane"/>
    <property type="evidence" value="ECO:0007669"/>
    <property type="project" value="UniProtKB-SubCell"/>
</dbReference>